<dbReference type="Proteomes" id="UP000190625">
    <property type="component" value="Unassembled WGS sequence"/>
</dbReference>
<dbReference type="Pfam" id="PF13749">
    <property type="entry name" value="HATPase_c_4"/>
    <property type="match status" value="1"/>
</dbReference>
<dbReference type="EMBL" id="FUWM01000007">
    <property type="protein sequence ID" value="SJZ46655.1"/>
    <property type="molecule type" value="Genomic_DNA"/>
</dbReference>
<evidence type="ECO:0000313" key="1">
    <source>
        <dbReference type="EMBL" id="SJZ46655.1"/>
    </source>
</evidence>
<keyword evidence="1" id="KW-0067">ATP-binding</keyword>
<reference evidence="2" key="1">
    <citation type="submission" date="2017-02" db="EMBL/GenBank/DDBJ databases">
        <authorList>
            <person name="Varghese N."/>
            <person name="Submissions S."/>
        </authorList>
    </citation>
    <scope>NUCLEOTIDE SEQUENCE [LARGE SCALE GENOMIC DNA]</scope>
    <source>
        <strain evidence="2">ATCC BAA-73</strain>
    </source>
</reference>
<protein>
    <submittedName>
        <fullName evidence="1">Putative ATP-dependent DNA helicase recG C-terminal</fullName>
    </submittedName>
</protein>
<proteinExistence type="predicted"/>
<dbReference type="RefSeq" id="WP_200806417.1">
    <property type="nucleotide sequence ID" value="NZ_FUWM01000007.1"/>
</dbReference>
<dbReference type="GO" id="GO:0004386">
    <property type="term" value="F:helicase activity"/>
    <property type="evidence" value="ECO:0007669"/>
    <property type="project" value="UniProtKB-KW"/>
</dbReference>
<organism evidence="1 2">
    <name type="scientific">Selenihalanaerobacter shriftii</name>
    <dbReference type="NCBI Taxonomy" id="142842"/>
    <lineage>
        <taxon>Bacteria</taxon>
        <taxon>Bacillati</taxon>
        <taxon>Bacillota</taxon>
        <taxon>Clostridia</taxon>
        <taxon>Halanaerobiales</taxon>
        <taxon>Halobacteroidaceae</taxon>
        <taxon>Selenihalanaerobacter</taxon>
    </lineage>
</organism>
<dbReference type="AlphaFoldDB" id="A0A1T4KW48"/>
<sequence length="263" mass="30289">MIKRDLKEVLNKGVSFSSFFFHFDLTGVDGTSLKDINLTKVDEYFSRYDIDFINESEEDKVRLLQNTDILTGENKATVGGLLIFGINPQRYLLNASISFARFKGKEMGSELIDKKVIDGTLDIQIDTAFSLIKNNIINPSDIVETKRVDKNETYPDKVFRELIVNACVHRDYSIFGSRIRILFFDDRIEFINPGRLPNTVTIEKLKAGVSYAVNPVIVKFMENLRYIDKLGRGLPMVYQEVKKRDKKVLFEEIGEEFKVTLYL</sequence>
<keyword evidence="1" id="KW-0378">Hydrolase</keyword>
<keyword evidence="1" id="KW-0547">Nucleotide-binding</keyword>
<keyword evidence="2" id="KW-1185">Reference proteome</keyword>
<dbReference type="PANTHER" id="PTHR30595:SF6">
    <property type="entry name" value="SCHLAFEN ALBA-2 DOMAIN-CONTAINING PROTEIN"/>
    <property type="match status" value="1"/>
</dbReference>
<evidence type="ECO:0000313" key="2">
    <source>
        <dbReference type="Proteomes" id="UP000190625"/>
    </source>
</evidence>
<dbReference type="Gene3D" id="3.30.565.60">
    <property type="match status" value="1"/>
</dbReference>
<dbReference type="STRING" id="142842.SAMN02745118_00909"/>
<keyword evidence="1" id="KW-0347">Helicase</keyword>
<gene>
    <name evidence="1" type="ORF">SAMN02745118_00909</name>
</gene>
<dbReference type="InterPro" id="IPR038475">
    <property type="entry name" value="RecG_C_sf"/>
</dbReference>
<accession>A0A1T4KW48</accession>
<name>A0A1T4KW48_9FIRM</name>
<dbReference type="PANTHER" id="PTHR30595">
    <property type="entry name" value="GLPR-RELATED TRANSCRIPTIONAL REPRESSOR"/>
    <property type="match status" value="1"/>
</dbReference>